<feature type="domain" description="M23ase beta-sheet core" evidence="2">
    <location>
        <begin position="41"/>
        <end position="144"/>
    </location>
</feature>
<evidence type="ECO:0000313" key="3">
    <source>
        <dbReference type="EMBL" id="AGA65992.1"/>
    </source>
</evidence>
<reference evidence="3 4" key="1">
    <citation type="journal article" date="2013" name="Genome Announc.">
        <title>Complete Genome Sequence of the Porcine Strain Brachyspira pilosicoli P43/6/78(T.).</title>
        <authorList>
            <person name="Lin C."/>
            <person name="den Bakker H.C."/>
            <person name="Suzuki H."/>
            <person name="Lefebure T."/>
            <person name="Ponnala L."/>
            <person name="Sun Q."/>
            <person name="Stanhope M.J."/>
            <person name="Wiedmann M."/>
            <person name="Duhamel G.E."/>
        </authorList>
    </citation>
    <scope>NUCLEOTIDE SEQUENCE [LARGE SCALE GENOMIC DNA]</scope>
    <source>
        <strain evidence="3 4">P43/6/78</strain>
    </source>
</reference>
<dbReference type="InterPro" id="IPR050570">
    <property type="entry name" value="Cell_wall_metabolism_enzyme"/>
</dbReference>
<dbReference type="PANTHER" id="PTHR21666:SF289">
    <property type="entry name" value="L-ALA--D-GLU ENDOPEPTIDASE"/>
    <property type="match status" value="1"/>
</dbReference>
<dbReference type="GO" id="GO:0004222">
    <property type="term" value="F:metalloendopeptidase activity"/>
    <property type="evidence" value="ECO:0007669"/>
    <property type="project" value="TreeGrafter"/>
</dbReference>
<name>A0A3B6VN68_BRAPL</name>
<dbReference type="Proteomes" id="UP000010793">
    <property type="component" value="Chromosome"/>
</dbReference>
<dbReference type="AlphaFoldDB" id="A0A3B6VN68"/>
<accession>A0A3B6VN68</accession>
<dbReference type="Gene3D" id="2.70.70.10">
    <property type="entry name" value="Glucose Permease (Domain IIA)"/>
    <property type="match status" value="1"/>
</dbReference>
<dbReference type="InterPro" id="IPR011055">
    <property type="entry name" value="Dup_hybrid_motif"/>
</dbReference>
<dbReference type="PANTHER" id="PTHR21666">
    <property type="entry name" value="PEPTIDASE-RELATED"/>
    <property type="match status" value="1"/>
</dbReference>
<dbReference type="Pfam" id="PF01551">
    <property type="entry name" value="Peptidase_M23"/>
    <property type="match status" value="1"/>
</dbReference>
<evidence type="ECO:0000256" key="1">
    <source>
        <dbReference type="ARBA" id="ARBA00022729"/>
    </source>
</evidence>
<dbReference type="CDD" id="cd12797">
    <property type="entry name" value="M23_peptidase"/>
    <property type="match status" value="1"/>
</dbReference>
<dbReference type="RefSeq" id="WP_013245196.1">
    <property type="nucleotide sequence ID" value="NC_019908.1"/>
</dbReference>
<dbReference type="GeneID" id="56440820"/>
<evidence type="ECO:0000259" key="2">
    <source>
        <dbReference type="Pfam" id="PF01551"/>
    </source>
</evidence>
<dbReference type="InterPro" id="IPR016047">
    <property type="entry name" value="M23ase_b-sheet_dom"/>
</dbReference>
<proteinExistence type="predicted"/>
<keyword evidence="1" id="KW-0732">Signal</keyword>
<protein>
    <submittedName>
        <fullName evidence="3">Peptidase</fullName>
    </submittedName>
</protein>
<gene>
    <name evidence="3" type="ORF">BPP43_03480</name>
</gene>
<organism evidence="3 4">
    <name type="scientific">Brachyspira pilosicoli P43/6/78</name>
    <dbReference type="NCBI Taxonomy" id="1042417"/>
    <lineage>
        <taxon>Bacteria</taxon>
        <taxon>Pseudomonadati</taxon>
        <taxon>Spirochaetota</taxon>
        <taxon>Spirochaetia</taxon>
        <taxon>Brachyspirales</taxon>
        <taxon>Brachyspiraceae</taxon>
        <taxon>Brachyspira</taxon>
    </lineage>
</organism>
<dbReference type="KEGG" id="bpip:BPP43_03480"/>
<keyword evidence="4" id="KW-1185">Reference proteome</keyword>
<dbReference type="SUPFAM" id="SSF51261">
    <property type="entry name" value="Duplicated hybrid motif"/>
    <property type="match status" value="1"/>
</dbReference>
<evidence type="ECO:0000313" key="4">
    <source>
        <dbReference type="Proteomes" id="UP000010793"/>
    </source>
</evidence>
<dbReference type="EMBL" id="CP002873">
    <property type="protein sequence ID" value="AGA65992.1"/>
    <property type="molecule type" value="Genomic_DNA"/>
</dbReference>
<sequence length="285" mass="32979">MIKKSLLFILFIQSIIFARIPIDENKIRITSTFGEFRTDHFHNGVDFGGNRMPIYPIADGEIVHYSDFDEDPTRPVYGVGNTLIVEHSEGIRSYYYHIDDGSIEKNYAKVTENDILALTGNTGRSGGAHLHLTIEDMKKGLVIDPLAYLDMNKGSEQSPLIHGIYLRTENRLIQIKDNMSIRYNDELKLFVKAYDLLGSIPMGLKRVKIYMNDDLLRDYDFTYFIKQNNVYYISPDYRFEDVYGVDSHYYRGGSFIPKRGKYIFKAEVTDFDDKSVVLTRSVNFH</sequence>